<dbReference type="EMBL" id="WESC01000004">
    <property type="protein sequence ID" value="KAB7741288.1"/>
    <property type="molecule type" value="Genomic_DNA"/>
</dbReference>
<evidence type="ECO:0000313" key="2">
    <source>
        <dbReference type="EMBL" id="KAB7741288.1"/>
    </source>
</evidence>
<proteinExistence type="predicted"/>
<accession>A0A6N6VNF8</accession>
<feature type="chain" id="PRO_5026975207" description="DUF995 domain-containing protein" evidence="1">
    <location>
        <begin position="24"/>
        <end position="137"/>
    </location>
</feature>
<organism evidence="2 3">
    <name type="scientific">Parvibaculum sedimenti</name>
    <dbReference type="NCBI Taxonomy" id="2608632"/>
    <lineage>
        <taxon>Bacteria</taxon>
        <taxon>Pseudomonadati</taxon>
        <taxon>Pseudomonadota</taxon>
        <taxon>Alphaproteobacteria</taxon>
        <taxon>Hyphomicrobiales</taxon>
        <taxon>Parvibaculaceae</taxon>
        <taxon>Parvibaculum</taxon>
    </lineage>
</organism>
<evidence type="ECO:0000313" key="3">
    <source>
        <dbReference type="Proteomes" id="UP000468901"/>
    </source>
</evidence>
<gene>
    <name evidence="2" type="ORF">F2P47_05970</name>
</gene>
<protein>
    <recommendedName>
        <fullName evidence="4">DUF995 domain-containing protein</fullName>
    </recommendedName>
</protein>
<sequence>MNMKSLLVAGVAVASLIAGSAFADVYMKGEDVAKLIVGKTIEGQYLACGAGRNDFREYYDANGAIRGGERPCQQAGKWKHYTGKWDVKDGKFCVYLGSDRTSGCFDYQVDEKGTLRRFDAKGGDVNFKIFDGNPDHL</sequence>
<reference evidence="2 3" key="1">
    <citation type="submission" date="2019-09" db="EMBL/GenBank/DDBJ databases">
        <title>Parvibaculum sedimenti sp. nov., isolated from sediment.</title>
        <authorList>
            <person name="Wang Y."/>
        </authorList>
    </citation>
    <scope>NUCLEOTIDE SEQUENCE [LARGE SCALE GENOMIC DNA]</scope>
    <source>
        <strain evidence="2 3">HXT-9</strain>
    </source>
</reference>
<dbReference type="RefSeq" id="WP_152215258.1">
    <property type="nucleotide sequence ID" value="NZ_JBAQYD010000116.1"/>
</dbReference>
<comment type="caution">
    <text evidence="2">The sequence shown here is derived from an EMBL/GenBank/DDBJ whole genome shotgun (WGS) entry which is preliminary data.</text>
</comment>
<name>A0A6N6VNF8_9HYPH</name>
<feature type="signal peptide" evidence="1">
    <location>
        <begin position="1"/>
        <end position="23"/>
    </location>
</feature>
<dbReference type="AlphaFoldDB" id="A0A6N6VNF8"/>
<keyword evidence="3" id="KW-1185">Reference proteome</keyword>
<evidence type="ECO:0000256" key="1">
    <source>
        <dbReference type="SAM" id="SignalP"/>
    </source>
</evidence>
<evidence type="ECO:0008006" key="4">
    <source>
        <dbReference type="Google" id="ProtNLM"/>
    </source>
</evidence>
<dbReference type="Proteomes" id="UP000468901">
    <property type="component" value="Unassembled WGS sequence"/>
</dbReference>
<keyword evidence="1" id="KW-0732">Signal</keyword>